<evidence type="ECO:0000256" key="5">
    <source>
        <dbReference type="ARBA" id="ARBA00023097"/>
    </source>
</evidence>
<accession>A0A9D9EAH8</accession>
<dbReference type="PRINTS" id="PR00411">
    <property type="entry name" value="PNDRDTASEI"/>
</dbReference>
<dbReference type="SMART" id="SM00450">
    <property type="entry name" value="RHOD"/>
    <property type="match status" value="1"/>
</dbReference>
<keyword evidence="5" id="KW-0558">Oxidation</keyword>
<dbReference type="Proteomes" id="UP000823614">
    <property type="component" value="Unassembled WGS sequence"/>
</dbReference>
<keyword evidence="3" id="KW-0285">Flavoprotein</keyword>
<gene>
    <name evidence="7" type="ORF">IAA89_04635</name>
</gene>
<dbReference type="PROSITE" id="PS50206">
    <property type="entry name" value="RHODANESE_3"/>
    <property type="match status" value="1"/>
</dbReference>
<evidence type="ECO:0000256" key="3">
    <source>
        <dbReference type="ARBA" id="ARBA00022630"/>
    </source>
</evidence>
<dbReference type="Pfam" id="PF00581">
    <property type="entry name" value="Rhodanese"/>
    <property type="match status" value="1"/>
</dbReference>
<reference evidence="7" key="2">
    <citation type="journal article" date="2021" name="PeerJ">
        <title>Extensive microbial diversity within the chicken gut microbiome revealed by metagenomics and culture.</title>
        <authorList>
            <person name="Gilroy R."/>
            <person name="Ravi A."/>
            <person name="Getino M."/>
            <person name="Pursley I."/>
            <person name="Horton D.L."/>
            <person name="Alikhan N.F."/>
            <person name="Baker D."/>
            <person name="Gharbi K."/>
            <person name="Hall N."/>
            <person name="Watson M."/>
            <person name="Adriaenssens E.M."/>
            <person name="Foster-Nyarko E."/>
            <person name="Jarju S."/>
            <person name="Secka A."/>
            <person name="Antonio M."/>
            <person name="Oren A."/>
            <person name="Chaudhuri R.R."/>
            <person name="La Ragione R."/>
            <person name="Hildebrand F."/>
            <person name="Pallen M.J."/>
        </authorList>
    </citation>
    <scope>NUCLEOTIDE SEQUENCE</scope>
    <source>
        <strain evidence="7">C6-149</strain>
    </source>
</reference>
<dbReference type="InterPro" id="IPR016156">
    <property type="entry name" value="FAD/NAD-linked_Rdtase_dimer_sf"/>
</dbReference>
<protein>
    <submittedName>
        <fullName evidence="7">FAD-dependent oxidoreductase</fullName>
    </submittedName>
</protein>
<organism evidence="7 8">
    <name type="scientific">Candidatus Gallilactobacillus intestinavium</name>
    <dbReference type="NCBI Taxonomy" id="2840838"/>
    <lineage>
        <taxon>Bacteria</taxon>
        <taxon>Bacillati</taxon>
        <taxon>Bacillota</taxon>
        <taxon>Bacilli</taxon>
        <taxon>Lactobacillales</taxon>
        <taxon>Lactobacillaceae</taxon>
        <taxon>Lactobacillaceae incertae sedis</taxon>
        <taxon>Candidatus Gallilactobacillus</taxon>
    </lineage>
</organism>
<evidence type="ECO:0000256" key="4">
    <source>
        <dbReference type="ARBA" id="ARBA00022827"/>
    </source>
</evidence>
<dbReference type="PRINTS" id="PR00368">
    <property type="entry name" value="FADPNR"/>
</dbReference>
<dbReference type="InterPro" id="IPR001763">
    <property type="entry name" value="Rhodanese-like_dom"/>
</dbReference>
<evidence type="ECO:0000259" key="6">
    <source>
        <dbReference type="PROSITE" id="PS50206"/>
    </source>
</evidence>
<evidence type="ECO:0000313" key="8">
    <source>
        <dbReference type="Proteomes" id="UP000823614"/>
    </source>
</evidence>
<dbReference type="InterPro" id="IPR036873">
    <property type="entry name" value="Rhodanese-like_dom_sf"/>
</dbReference>
<dbReference type="Gene3D" id="3.50.50.60">
    <property type="entry name" value="FAD/NAD(P)-binding domain"/>
    <property type="match status" value="2"/>
</dbReference>
<dbReference type="SUPFAM" id="SSF51905">
    <property type="entry name" value="FAD/NAD(P)-binding domain"/>
    <property type="match status" value="2"/>
</dbReference>
<dbReference type="EMBL" id="JADIMP010000075">
    <property type="protein sequence ID" value="MBO8441699.1"/>
    <property type="molecule type" value="Genomic_DNA"/>
</dbReference>
<keyword evidence="4" id="KW-0274">FAD</keyword>
<name>A0A9D9EAH8_9LACO</name>
<dbReference type="InterPro" id="IPR023753">
    <property type="entry name" value="FAD/NAD-binding_dom"/>
</dbReference>
<comment type="caution">
    <text evidence="7">The sequence shown here is derived from an EMBL/GenBank/DDBJ whole genome shotgun (WGS) entry which is preliminary data.</text>
</comment>
<comment type="cofactor">
    <cofactor evidence="1">
        <name>FAD</name>
        <dbReference type="ChEBI" id="CHEBI:57692"/>
    </cofactor>
</comment>
<evidence type="ECO:0000256" key="2">
    <source>
        <dbReference type="ARBA" id="ARBA00009130"/>
    </source>
</evidence>
<sequence>MINLANEIIVVGGVAGGASIAARVRRLDENADIKMFEKGPNISFSNCSLPYYLGNVIEDVNDLYVISSEKFHNQNNVNVFTNCEVIDVDHKNHEILVKDLLQKKIKKYKYDYLFLSPGAYPIIPENIVGVNKSKVFTIRNVEDVKQITSYCNKKQVHNIAVIGGGYIGLETAENLKLAGYKVSLIEEQNQVLSNNIDYDFAQIVQKELLDNDVNVILNDRLQKITDEEIILSSGKQIQNDLVVMAVGIKPNTQLARKIGINLNKNGAIKVDANYETNLKDIYAVGDAIEVVNGITQEPMQLSLAWPAQIEARRAVDHIYHKNIYDHNFIGASVIHLFQQNIATVGLTECQLKNRQIDYETITVVVPYRLKIMPHSNPVDLKILFSVPEGKILGAQAIGVDAVDRYIDVISTLIKQNCNIYDAANAELCYSPWVSCAKNGINMAGLAGSNLLNHEYQKVSPLYLRKILQQEALIIDCREEDEFKTKGHVINAVNIPLSEFRKRLEEIPKNKNIYIYCASGHRSYFMTKALMNLGYTQVFNLGSFIEICQLEYFQDQITHRKPIVTKYCFDLH</sequence>
<evidence type="ECO:0000313" key="7">
    <source>
        <dbReference type="EMBL" id="MBO8441699.1"/>
    </source>
</evidence>
<dbReference type="AlphaFoldDB" id="A0A9D9EAH8"/>
<dbReference type="InterPro" id="IPR050260">
    <property type="entry name" value="FAD-bd_OxRdtase"/>
</dbReference>
<dbReference type="SUPFAM" id="SSF55424">
    <property type="entry name" value="FAD/NAD-linked reductases, dimerisation (C-terminal) domain"/>
    <property type="match status" value="1"/>
</dbReference>
<comment type="similarity">
    <text evidence="2">Belongs to the class-III pyridine nucleotide-disulfide oxidoreductase family.</text>
</comment>
<dbReference type="Pfam" id="PF02852">
    <property type="entry name" value="Pyr_redox_dim"/>
    <property type="match status" value="1"/>
</dbReference>
<reference evidence="7" key="1">
    <citation type="submission" date="2020-10" db="EMBL/GenBank/DDBJ databases">
        <authorList>
            <person name="Gilroy R."/>
        </authorList>
    </citation>
    <scope>NUCLEOTIDE SEQUENCE</scope>
    <source>
        <strain evidence="7">C6-149</strain>
    </source>
</reference>
<dbReference type="InterPro" id="IPR004099">
    <property type="entry name" value="Pyr_nucl-diS_OxRdtase_dimer"/>
</dbReference>
<dbReference type="Pfam" id="PF07992">
    <property type="entry name" value="Pyr_redox_2"/>
    <property type="match status" value="1"/>
</dbReference>
<feature type="domain" description="Rhodanese" evidence="6">
    <location>
        <begin position="467"/>
        <end position="556"/>
    </location>
</feature>
<dbReference type="PANTHER" id="PTHR43429">
    <property type="entry name" value="PYRIDINE NUCLEOTIDE-DISULFIDE OXIDOREDUCTASE DOMAIN-CONTAINING"/>
    <property type="match status" value="1"/>
</dbReference>
<proteinExistence type="inferred from homology"/>
<dbReference type="GO" id="GO:0016491">
    <property type="term" value="F:oxidoreductase activity"/>
    <property type="evidence" value="ECO:0007669"/>
    <property type="project" value="InterPro"/>
</dbReference>
<dbReference type="Gene3D" id="3.40.250.10">
    <property type="entry name" value="Rhodanese-like domain"/>
    <property type="match status" value="1"/>
</dbReference>
<dbReference type="CDD" id="cd00158">
    <property type="entry name" value="RHOD"/>
    <property type="match status" value="1"/>
</dbReference>
<dbReference type="InterPro" id="IPR036188">
    <property type="entry name" value="FAD/NAD-bd_sf"/>
</dbReference>
<dbReference type="SUPFAM" id="SSF52821">
    <property type="entry name" value="Rhodanese/Cell cycle control phosphatase"/>
    <property type="match status" value="1"/>
</dbReference>
<evidence type="ECO:0000256" key="1">
    <source>
        <dbReference type="ARBA" id="ARBA00001974"/>
    </source>
</evidence>